<feature type="domain" description="Bet v I/Major latex protein" evidence="2">
    <location>
        <begin position="2"/>
        <end position="156"/>
    </location>
</feature>
<protein>
    <submittedName>
        <fullName evidence="3">Major latex protein domain containing protein</fullName>
    </submittedName>
</protein>
<comment type="caution">
    <text evidence="3">The sequence shown here is derived from an EMBL/GenBank/DDBJ whole genome shotgun (WGS) entry which is preliminary data.</text>
</comment>
<reference evidence="4" key="1">
    <citation type="submission" date="2016-06" db="EMBL/GenBank/DDBJ databases">
        <title>Parallel loss of symbiosis genes in relatives of nitrogen-fixing non-legume Parasponia.</title>
        <authorList>
            <person name="Van Velzen R."/>
            <person name="Holmer R."/>
            <person name="Bu F."/>
            <person name="Rutten L."/>
            <person name="Van Zeijl A."/>
            <person name="Liu W."/>
            <person name="Santuari L."/>
            <person name="Cao Q."/>
            <person name="Sharma T."/>
            <person name="Shen D."/>
            <person name="Roswanjaya Y."/>
            <person name="Wardhani T."/>
            <person name="Kalhor M.S."/>
            <person name="Jansen J."/>
            <person name="Van den Hoogen J."/>
            <person name="Gungor B."/>
            <person name="Hartog M."/>
            <person name="Hontelez J."/>
            <person name="Verver J."/>
            <person name="Yang W.-C."/>
            <person name="Schijlen E."/>
            <person name="Repin R."/>
            <person name="Schilthuizen M."/>
            <person name="Schranz E."/>
            <person name="Heidstra R."/>
            <person name="Miyata K."/>
            <person name="Fedorova E."/>
            <person name="Kohlen W."/>
            <person name="Bisseling T."/>
            <person name="Smit S."/>
            <person name="Geurts R."/>
        </authorList>
    </citation>
    <scope>NUCLEOTIDE SEQUENCE [LARGE SCALE GENOMIC DNA]</scope>
    <source>
        <strain evidence="4">cv. RG33-2</strain>
    </source>
</reference>
<gene>
    <name evidence="3" type="ORF">TorRG33x02_097130</name>
</gene>
<dbReference type="SMART" id="SM01037">
    <property type="entry name" value="Bet_v_1"/>
    <property type="match status" value="1"/>
</dbReference>
<dbReference type="CDD" id="cd07816">
    <property type="entry name" value="Bet_v1-like"/>
    <property type="match status" value="1"/>
</dbReference>
<dbReference type="Gene3D" id="3.30.530.20">
    <property type="match status" value="1"/>
</dbReference>
<dbReference type="InterPro" id="IPR000916">
    <property type="entry name" value="Bet_v_I/MLP"/>
</dbReference>
<dbReference type="InParanoid" id="A0A2P5F9L1"/>
<dbReference type="InterPro" id="IPR023393">
    <property type="entry name" value="START-like_dom_sf"/>
</dbReference>
<dbReference type="OrthoDB" id="810919at2759"/>
<dbReference type="InterPro" id="IPR052006">
    <property type="entry name" value="MLP-like"/>
</dbReference>
<dbReference type="EMBL" id="JXTC01000051">
    <property type="protein sequence ID" value="PON94466.1"/>
    <property type="molecule type" value="Genomic_DNA"/>
</dbReference>
<evidence type="ECO:0000259" key="2">
    <source>
        <dbReference type="SMART" id="SM01037"/>
    </source>
</evidence>
<dbReference type="Pfam" id="PF00407">
    <property type="entry name" value="Bet_v_1"/>
    <property type="match status" value="1"/>
</dbReference>
<dbReference type="SUPFAM" id="SSF55961">
    <property type="entry name" value="Bet v1-like"/>
    <property type="match status" value="1"/>
</dbReference>
<evidence type="ECO:0000313" key="4">
    <source>
        <dbReference type="Proteomes" id="UP000237000"/>
    </source>
</evidence>
<evidence type="ECO:0000313" key="3">
    <source>
        <dbReference type="EMBL" id="PON94466.1"/>
    </source>
</evidence>
<dbReference type="PANTHER" id="PTHR31338">
    <property type="entry name" value="POLYKETIDE CYCLASE/DEHYDRASE AND LIPID TRANSPORT SUPERFAMILY PROTEIN"/>
    <property type="match status" value="1"/>
</dbReference>
<keyword evidence="4" id="KW-1185">Reference proteome</keyword>
<accession>A0A2P5F9L1</accession>
<dbReference type="Proteomes" id="UP000237000">
    <property type="component" value="Unassembled WGS sequence"/>
</dbReference>
<dbReference type="STRING" id="63057.A0A2P5F9L1"/>
<dbReference type="GO" id="GO:0006952">
    <property type="term" value="P:defense response"/>
    <property type="evidence" value="ECO:0007669"/>
    <property type="project" value="InterPro"/>
</dbReference>
<name>A0A2P5F9L1_TREOI</name>
<sequence>MAQIAKLENRVDIKSSPEGFYETYVRKHYLLPKLSPNVLKDVKLINGAWDSVGSVIQYSFVPQGKLSSHIDTVRVDAIDDKNKSVTCTVLDGSEAMKYYKTCSFTIQALERSEGEGSSVKAFIEYEKQNEAIPPPTKYMELAELLYKSIDAYLINIA</sequence>
<comment type="similarity">
    <text evidence="1">Belongs to the MLP family.</text>
</comment>
<dbReference type="PANTHER" id="PTHR31338:SF16">
    <property type="entry name" value="POLYKETIDE CYCLASE_DEHYDRASE AND LIPID TRANSPORT SUPERFAMILY PROTEIN"/>
    <property type="match status" value="1"/>
</dbReference>
<organism evidence="3 4">
    <name type="scientific">Trema orientale</name>
    <name type="common">Charcoal tree</name>
    <name type="synonym">Celtis orientalis</name>
    <dbReference type="NCBI Taxonomy" id="63057"/>
    <lineage>
        <taxon>Eukaryota</taxon>
        <taxon>Viridiplantae</taxon>
        <taxon>Streptophyta</taxon>
        <taxon>Embryophyta</taxon>
        <taxon>Tracheophyta</taxon>
        <taxon>Spermatophyta</taxon>
        <taxon>Magnoliopsida</taxon>
        <taxon>eudicotyledons</taxon>
        <taxon>Gunneridae</taxon>
        <taxon>Pentapetalae</taxon>
        <taxon>rosids</taxon>
        <taxon>fabids</taxon>
        <taxon>Rosales</taxon>
        <taxon>Cannabaceae</taxon>
        <taxon>Trema</taxon>
    </lineage>
</organism>
<proteinExistence type="inferred from homology"/>
<dbReference type="AlphaFoldDB" id="A0A2P5F9L1"/>
<evidence type="ECO:0000256" key="1">
    <source>
        <dbReference type="ARBA" id="ARBA00038242"/>
    </source>
</evidence>